<evidence type="ECO:0000313" key="1">
    <source>
        <dbReference type="EMBL" id="KOF04083.1"/>
    </source>
</evidence>
<dbReference type="PROSITE" id="PS51257">
    <property type="entry name" value="PROKAR_LIPOPROTEIN"/>
    <property type="match status" value="1"/>
</dbReference>
<comment type="caution">
    <text evidence="1">The sequence shown here is derived from an EMBL/GenBank/DDBJ whole genome shotgun (WGS) entry which is preliminary data.</text>
</comment>
<accession>A0A0L8ANR0</accession>
<sequence length="211" mass="24302">MSTIKRTLSAVLIILSITACKGQDLSQELFDDYLEEFENQSLPYAAYTFEDKKATFIIDDNFTVFIPSSLRENVKSTFRGVCLLPVRDNFKAVLIMEKFIDGYGDTVTKIHAITYKHDGTLIDDKELAGFLVDSWQAFSNILEGYIINKSFYQYLYPEIEDKDMKGNHALLEVKTRYRIDQGGKIIEEKVTTVEGYFESKDGKYKLVKKFD</sequence>
<proteinExistence type="predicted"/>
<name>A0A0L8ANR0_9BACT</name>
<dbReference type="AlphaFoldDB" id="A0A0L8ANR0"/>
<reference evidence="2" key="1">
    <citation type="submission" date="2014-11" db="EMBL/GenBank/DDBJ databases">
        <title>Genome sequencing of Roseivirga sp. D-25.</title>
        <authorList>
            <person name="Selvaratnam C."/>
            <person name="Thevarajoo S."/>
            <person name="Goh K.M."/>
            <person name="Eee R."/>
            <person name="Chan K.-G."/>
            <person name="Chong C.S."/>
        </authorList>
    </citation>
    <scope>NUCLEOTIDE SEQUENCE [LARGE SCALE GENOMIC DNA]</scope>
    <source>
        <strain evidence="2">D-25</strain>
    </source>
</reference>
<dbReference type="Proteomes" id="UP000036908">
    <property type="component" value="Unassembled WGS sequence"/>
</dbReference>
<evidence type="ECO:0000313" key="2">
    <source>
        <dbReference type="Proteomes" id="UP000036908"/>
    </source>
</evidence>
<gene>
    <name evidence="1" type="ORF">OB69_03600</name>
</gene>
<dbReference type="EMBL" id="JSVA01000004">
    <property type="protein sequence ID" value="KOF04083.1"/>
    <property type="molecule type" value="Genomic_DNA"/>
</dbReference>
<organism evidence="1 2">
    <name type="scientific">Roseivirga seohaensis subsp. aquiponti</name>
    <dbReference type="NCBI Taxonomy" id="1566026"/>
    <lineage>
        <taxon>Bacteria</taxon>
        <taxon>Pseudomonadati</taxon>
        <taxon>Bacteroidota</taxon>
        <taxon>Cytophagia</taxon>
        <taxon>Cytophagales</taxon>
        <taxon>Roseivirgaceae</taxon>
        <taxon>Roseivirga</taxon>
    </lineage>
</organism>
<dbReference type="RefSeq" id="WP_053222315.1">
    <property type="nucleotide sequence ID" value="NZ_JSVA01000004.1"/>
</dbReference>
<protein>
    <recommendedName>
        <fullName evidence="3">Lipoprotein</fullName>
    </recommendedName>
</protein>
<keyword evidence="2" id="KW-1185">Reference proteome</keyword>
<dbReference type="PATRIC" id="fig|1566026.4.peg.2491"/>
<evidence type="ECO:0008006" key="3">
    <source>
        <dbReference type="Google" id="ProtNLM"/>
    </source>
</evidence>